<name>G2H2B2_9ENTR</name>
<gene>
    <name evidence="3" type="ORF">Rin_00022110</name>
</gene>
<comment type="caution">
    <text evidence="3">The sequence shown here is derived from an EMBL/GenBank/DDBJ whole genome shotgun (WGS) entry which is preliminary data.</text>
</comment>
<dbReference type="Proteomes" id="UP000004116">
    <property type="component" value="Unassembled WGS sequence"/>
</dbReference>
<evidence type="ECO:0000256" key="1">
    <source>
        <dbReference type="SAM" id="MobiDB-lite"/>
    </source>
</evidence>
<dbReference type="AlphaFoldDB" id="G2H2B2"/>
<evidence type="ECO:0000256" key="2">
    <source>
        <dbReference type="SAM" id="SignalP"/>
    </source>
</evidence>
<feature type="compositionally biased region" description="Basic and acidic residues" evidence="1">
    <location>
        <begin position="45"/>
        <end position="62"/>
    </location>
</feature>
<sequence>MKKYHFLKLLPLLLLPLSAVAQKEPPSSYHDYEKLLKPHQIQPDNPREHHTTIEKASRREQRSQPGLRADYCGNHSYCGWS</sequence>
<evidence type="ECO:0000313" key="4">
    <source>
        <dbReference type="Proteomes" id="UP000004116"/>
    </source>
</evidence>
<protein>
    <submittedName>
        <fullName evidence="3">Uncharacterized protein</fullName>
    </submittedName>
</protein>
<keyword evidence="4" id="KW-1185">Reference proteome</keyword>
<reference evidence="3 4" key="1">
    <citation type="journal article" date="2012" name="Genome Res.">
        <title>Genomic basis of endosymbiont-conferred protection against an insect parasitoid.</title>
        <authorList>
            <person name="Hansen A.K."/>
            <person name="Vorburger C."/>
            <person name="Moran N.A."/>
        </authorList>
    </citation>
    <scope>NUCLEOTIDE SEQUENCE [LARGE SCALE GENOMIC DNA]</scope>
    <source>
        <strain evidence="4">R5.15</strain>
    </source>
</reference>
<keyword evidence="2" id="KW-0732">Signal</keyword>
<feature type="chain" id="PRO_5003430744" evidence="2">
    <location>
        <begin position="22"/>
        <end position="81"/>
    </location>
</feature>
<organism evidence="3 4">
    <name type="scientific">Candidatus Regiella insecticola 5.15</name>
    <dbReference type="NCBI Taxonomy" id="1005043"/>
    <lineage>
        <taxon>Bacteria</taxon>
        <taxon>Pseudomonadati</taxon>
        <taxon>Pseudomonadota</taxon>
        <taxon>Gammaproteobacteria</taxon>
        <taxon>Enterobacterales</taxon>
        <taxon>Enterobacteriaceae</taxon>
        <taxon>aphid secondary symbionts</taxon>
        <taxon>Candidatus Regiella</taxon>
    </lineage>
</organism>
<accession>G2H2B2</accession>
<proteinExistence type="predicted"/>
<feature type="signal peptide" evidence="2">
    <location>
        <begin position="1"/>
        <end position="21"/>
    </location>
</feature>
<dbReference type="EMBL" id="AGCA01000522">
    <property type="protein sequence ID" value="EGY27866.1"/>
    <property type="molecule type" value="Genomic_DNA"/>
</dbReference>
<feature type="region of interest" description="Disordered" evidence="1">
    <location>
        <begin position="38"/>
        <end position="67"/>
    </location>
</feature>
<dbReference type="RefSeq" id="WP_006707835.1">
    <property type="nucleotide sequence ID" value="NZ_AGCA01000522.1"/>
</dbReference>
<evidence type="ECO:0000313" key="3">
    <source>
        <dbReference type="EMBL" id="EGY27866.1"/>
    </source>
</evidence>